<evidence type="ECO:0000256" key="1">
    <source>
        <dbReference type="SAM" id="SignalP"/>
    </source>
</evidence>
<dbReference type="AlphaFoldDB" id="A0A6A6TBP4"/>
<evidence type="ECO:0000313" key="3">
    <source>
        <dbReference type="Proteomes" id="UP000799324"/>
    </source>
</evidence>
<feature type="signal peptide" evidence="1">
    <location>
        <begin position="1"/>
        <end position="22"/>
    </location>
</feature>
<accession>A0A6A6TBP4</accession>
<reference evidence="2" key="1">
    <citation type="journal article" date="2020" name="Stud. Mycol.">
        <title>101 Dothideomycetes genomes: a test case for predicting lifestyles and emergence of pathogens.</title>
        <authorList>
            <person name="Haridas S."/>
            <person name="Albert R."/>
            <person name="Binder M."/>
            <person name="Bloem J."/>
            <person name="Labutti K."/>
            <person name="Salamov A."/>
            <person name="Andreopoulos B."/>
            <person name="Baker S."/>
            <person name="Barry K."/>
            <person name="Bills G."/>
            <person name="Bluhm B."/>
            <person name="Cannon C."/>
            <person name="Castanera R."/>
            <person name="Culley D."/>
            <person name="Daum C."/>
            <person name="Ezra D."/>
            <person name="Gonzalez J."/>
            <person name="Henrissat B."/>
            <person name="Kuo A."/>
            <person name="Liang C."/>
            <person name="Lipzen A."/>
            <person name="Lutzoni F."/>
            <person name="Magnuson J."/>
            <person name="Mondo S."/>
            <person name="Nolan M."/>
            <person name="Ohm R."/>
            <person name="Pangilinan J."/>
            <person name="Park H.-J."/>
            <person name="Ramirez L."/>
            <person name="Alfaro M."/>
            <person name="Sun H."/>
            <person name="Tritt A."/>
            <person name="Yoshinaga Y."/>
            <person name="Zwiers L.-H."/>
            <person name="Turgeon B."/>
            <person name="Goodwin S."/>
            <person name="Spatafora J."/>
            <person name="Crous P."/>
            <person name="Grigoriev I."/>
        </authorList>
    </citation>
    <scope>NUCLEOTIDE SEQUENCE</scope>
    <source>
        <strain evidence="2">CBS 122681</strain>
    </source>
</reference>
<dbReference type="OrthoDB" id="203440at2759"/>
<dbReference type="Proteomes" id="UP000799324">
    <property type="component" value="Unassembled WGS sequence"/>
</dbReference>
<feature type="chain" id="PRO_5025666424" evidence="1">
    <location>
        <begin position="23"/>
        <end position="316"/>
    </location>
</feature>
<name>A0A6A6TBP4_9PLEO</name>
<dbReference type="EMBL" id="MU004341">
    <property type="protein sequence ID" value="KAF2656024.1"/>
    <property type="molecule type" value="Genomic_DNA"/>
</dbReference>
<protein>
    <submittedName>
        <fullName evidence="2">Uncharacterized protein</fullName>
    </submittedName>
</protein>
<keyword evidence="3" id="KW-1185">Reference proteome</keyword>
<gene>
    <name evidence="2" type="ORF">K491DRAFT_403290</name>
</gene>
<sequence length="316" mass="35225">MRAAGLIFRYILLLWVVSRTTAALADNIAESIHCKGGSIYFAAHPADILFYQTPDFYHDLYVFKCTTVVLFTSSGVGGYGTPLDSIEQGFENAVASMAGKPIDGTAWDQTNMTMRTRSIVSRSLKDLPNVQIIYLRLPGGMPDGQAYPGNKGGTLSQLYTQQVQNTTSSDNNNIYTLFFLNELLSSIMSERQANDICVLDYRAALPEPNETGCEHADHSVSARLVLEAMRYGRYRANIRGYAGNIMHEFNPSFQEGTVDYAAKAEALFHYAAFDEHMCNTREQCLSNASERPTNSTAHGDDPDFVAEWLVREYYVH</sequence>
<organism evidence="2 3">
    <name type="scientific">Lophiostoma macrostomum CBS 122681</name>
    <dbReference type="NCBI Taxonomy" id="1314788"/>
    <lineage>
        <taxon>Eukaryota</taxon>
        <taxon>Fungi</taxon>
        <taxon>Dikarya</taxon>
        <taxon>Ascomycota</taxon>
        <taxon>Pezizomycotina</taxon>
        <taxon>Dothideomycetes</taxon>
        <taxon>Pleosporomycetidae</taxon>
        <taxon>Pleosporales</taxon>
        <taxon>Lophiostomataceae</taxon>
        <taxon>Lophiostoma</taxon>
    </lineage>
</organism>
<keyword evidence="1" id="KW-0732">Signal</keyword>
<evidence type="ECO:0000313" key="2">
    <source>
        <dbReference type="EMBL" id="KAF2656024.1"/>
    </source>
</evidence>
<proteinExistence type="predicted"/>